<dbReference type="InterPro" id="IPR032806">
    <property type="entry name" value="YbfD_N"/>
</dbReference>
<evidence type="ECO:0000259" key="1">
    <source>
        <dbReference type="Pfam" id="PF01609"/>
    </source>
</evidence>
<dbReference type="EMBL" id="JAQOSQ010000001">
    <property type="protein sequence ID" value="MDJ1181774.1"/>
    <property type="molecule type" value="Genomic_DNA"/>
</dbReference>
<dbReference type="PANTHER" id="PTHR30298">
    <property type="entry name" value="H REPEAT-ASSOCIATED PREDICTED TRANSPOSASE"/>
    <property type="match status" value="1"/>
</dbReference>
<accession>A0ABT7BTB1</accession>
<proteinExistence type="predicted"/>
<dbReference type="Pfam" id="PF13808">
    <property type="entry name" value="DDE_Tnp_1_assoc"/>
    <property type="match status" value="1"/>
</dbReference>
<keyword evidence="4" id="KW-1185">Reference proteome</keyword>
<organism evidence="3 4">
    <name type="scientific">Roseofilum casamattae BLCC-M143</name>
    <dbReference type="NCBI Taxonomy" id="3022442"/>
    <lineage>
        <taxon>Bacteria</taxon>
        <taxon>Bacillati</taxon>
        <taxon>Cyanobacteriota</taxon>
        <taxon>Cyanophyceae</taxon>
        <taxon>Desertifilales</taxon>
        <taxon>Desertifilaceae</taxon>
        <taxon>Roseofilum</taxon>
        <taxon>Roseofilum casamattae</taxon>
    </lineage>
</organism>
<feature type="domain" description="H repeat-associated protein N-terminal" evidence="2">
    <location>
        <begin position="35"/>
        <end position="121"/>
    </location>
</feature>
<dbReference type="Pfam" id="PF01609">
    <property type="entry name" value="DDE_Tnp_1"/>
    <property type="match status" value="1"/>
</dbReference>
<dbReference type="InterPro" id="IPR002559">
    <property type="entry name" value="Transposase_11"/>
</dbReference>
<protein>
    <submittedName>
        <fullName evidence="3">ISAs1 family transposase</fullName>
    </submittedName>
</protein>
<sequence length="405" mass="45840">MAQGFAPSLQSDKTDKSISTTTVKSVEEIQAGLLSCVEQIEDPRTTRTQKHGLKDIIVIAILAIISGAEGWEDIENYGLSKSQWLSEFLDLPHGIPSDDTFRRVFERINPSELEQALQQWLQPLLGSLVGEVVPIDGKTLRGSYDRQKEIKALNLVTAWASQQQLVLGQIPVDDKSNEITAIPALLELLDITGAIITIDAMGTQTEIVRRIQEKKADYVLSLKKNHPTLHAEVKQKFNQIKTNSGQSGNIDYNQGVGAGHHRREKRRVWAIPVTEFESLYQSEQWVGLQTIVVVERTRHLWNKTTHEVQLYLSSLPANARVLGNIIRQHWGIENQVHWTLDVTFNEDSSRIRSGHSPQNLALLRRWALNALRQETTLKRSLRQKQKRAAMNNDYMFSILSSFCQG</sequence>
<name>A0ABT7BTB1_9CYAN</name>
<evidence type="ECO:0000313" key="4">
    <source>
        <dbReference type="Proteomes" id="UP001232992"/>
    </source>
</evidence>
<dbReference type="InterPro" id="IPR051698">
    <property type="entry name" value="Transposase_11-like"/>
</dbReference>
<evidence type="ECO:0000313" key="3">
    <source>
        <dbReference type="EMBL" id="MDJ1181774.1"/>
    </source>
</evidence>
<dbReference type="RefSeq" id="WP_283756428.1">
    <property type="nucleotide sequence ID" value="NZ_JAQOSQ010000001.1"/>
</dbReference>
<dbReference type="NCBIfam" id="NF033564">
    <property type="entry name" value="transpos_ISAs1"/>
    <property type="match status" value="1"/>
</dbReference>
<dbReference type="Proteomes" id="UP001232992">
    <property type="component" value="Unassembled WGS sequence"/>
</dbReference>
<dbReference type="PANTHER" id="PTHR30298:SF0">
    <property type="entry name" value="PROTEIN YBFL-RELATED"/>
    <property type="match status" value="1"/>
</dbReference>
<gene>
    <name evidence="3" type="ORF">PMH09_01075</name>
</gene>
<reference evidence="3 4" key="1">
    <citation type="submission" date="2023-01" db="EMBL/GenBank/DDBJ databases">
        <title>Novel diversity within Roseofilum (Cyanobacteria; Desertifilaceae) from marine benthic mats with descriptions of four novel species.</title>
        <authorList>
            <person name="Wang Y."/>
            <person name="Berthold D.E."/>
            <person name="Hu J."/>
            <person name="Lefler F.W."/>
            <person name="Laughinghouse H.D. IV."/>
        </authorList>
    </citation>
    <scope>NUCLEOTIDE SEQUENCE [LARGE SCALE GENOMIC DNA]</scope>
    <source>
        <strain evidence="3 4">BLCC-M143</strain>
    </source>
</reference>
<dbReference type="InterPro" id="IPR047647">
    <property type="entry name" value="ISAs1_transpos"/>
</dbReference>
<comment type="caution">
    <text evidence="3">The sequence shown here is derived from an EMBL/GenBank/DDBJ whole genome shotgun (WGS) entry which is preliminary data.</text>
</comment>
<evidence type="ECO:0000259" key="2">
    <source>
        <dbReference type="Pfam" id="PF13808"/>
    </source>
</evidence>
<feature type="domain" description="Transposase IS4-like" evidence="1">
    <location>
        <begin position="131"/>
        <end position="369"/>
    </location>
</feature>